<dbReference type="HOGENOM" id="CLU_2073174_0_0_1"/>
<evidence type="ECO:0000313" key="2">
    <source>
        <dbReference type="EMBL" id="KIW60142.1"/>
    </source>
</evidence>
<feature type="chain" id="PRO_5002255746" evidence="1">
    <location>
        <begin position="23"/>
        <end position="118"/>
    </location>
</feature>
<evidence type="ECO:0000313" key="3">
    <source>
        <dbReference type="Proteomes" id="UP000054342"/>
    </source>
</evidence>
<organism evidence="2 3">
    <name type="scientific">Exophiala xenobiotica</name>
    <dbReference type="NCBI Taxonomy" id="348802"/>
    <lineage>
        <taxon>Eukaryota</taxon>
        <taxon>Fungi</taxon>
        <taxon>Dikarya</taxon>
        <taxon>Ascomycota</taxon>
        <taxon>Pezizomycotina</taxon>
        <taxon>Eurotiomycetes</taxon>
        <taxon>Chaetothyriomycetidae</taxon>
        <taxon>Chaetothyriales</taxon>
        <taxon>Herpotrichiellaceae</taxon>
        <taxon>Exophiala</taxon>
    </lineage>
</organism>
<evidence type="ECO:0000256" key="1">
    <source>
        <dbReference type="SAM" id="SignalP"/>
    </source>
</evidence>
<accession>A0A0D2DCW9</accession>
<protein>
    <submittedName>
        <fullName evidence="2">Uncharacterized protein</fullName>
    </submittedName>
</protein>
<keyword evidence="1" id="KW-0732">Signal</keyword>
<dbReference type="RefSeq" id="XP_013320726.1">
    <property type="nucleotide sequence ID" value="XM_013465272.1"/>
</dbReference>
<reference evidence="2 3" key="1">
    <citation type="submission" date="2015-01" db="EMBL/GenBank/DDBJ databases">
        <title>The Genome Sequence of Exophiala xenobiotica CBS118157.</title>
        <authorList>
            <consortium name="The Broad Institute Genomics Platform"/>
            <person name="Cuomo C."/>
            <person name="de Hoog S."/>
            <person name="Gorbushina A."/>
            <person name="Stielow B."/>
            <person name="Teixiera M."/>
            <person name="Abouelleil A."/>
            <person name="Chapman S.B."/>
            <person name="Priest M."/>
            <person name="Young S.K."/>
            <person name="Wortman J."/>
            <person name="Nusbaum C."/>
            <person name="Birren B."/>
        </authorList>
    </citation>
    <scope>NUCLEOTIDE SEQUENCE [LARGE SCALE GENOMIC DNA]</scope>
    <source>
        <strain evidence="2 3">CBS 118157</strain>
    </source>
</reference>
<dbReference type="AlphaFoldDB" id="A0A0D2DCW9"/>
<sequence length="118" mass="13396">MTTHANSLWCLLSGLACPDVHLSGNNFQWRLLQYPEYGTLLARNWPTPSPQDVGRHLMTSRVYKIRANFNVETSHDLEKTLAPTLYRSLLLPSVSSKDPNFASSSSCLLAIRRLHPFR</sequence>
<dbReference type="EMBL" id="KN847317">
    <property type="protein sequence ID" value="KIW60142.1"/>
    <property type="molecule type" value="Genomic_DNA"/>
</dbReference>
<proteinExistence type="predicted"/>
<gene>
    <name evidence="2" type="ORF">PV05_00380</name>
</gene>
<name>A0A0D2DCW9_9EURO</name>
<feature type="signal peptide" evidence="1">
    <location>
        <begin position="1"/>
        <end position="22"/>
    </location>
</feature>
<dbReference type="GeneID" id="25322288"/>
<keyword evidence="3" id="KW-1185">Reference proteome</keyword>
<dbReference type="Proteomes" id="UP000054342">
    <property type="component" value="Unassembled WGS sequence"/>
</dbReference>